<dbReference type="Gene3D" id="2.30.40.10">
    <property type="entry name" value="Urease, subunit C, domain 1"/>
    <property type="match status" value="1"/>
</dbReference>
<evidence type="ECO:0000313" key="4">
    <source>
        <dbReference type="Proteomes" id="UP000516173"/>
    </source>
</evidence>
<reference evidence="3 4" key="1">
    <citation type="submission" date="2020-08" db="EMBL/GenBank/DDBJ databases">
        <title>Genome Sequencing of Nocardia wallacei strain FMUON74 and assembly.</title>
        <authorList>
            <person name="Toyokawa M."/>
            <person name="Uesaka K."/>
        </authorList>
    </citation>
    <scope>NUCLEOTIDE SEQUENCE [LARGE SCALE GENOMIC DNA]</scope>
    <source>
        <strain evidence="3 4">FMUON74</strain>
    </source>
</reference>
<keyword evidence="4" id="KW-1185">Reference proteome</keyword>
<dbReference type="GO" id="GO:0016810">
    <property type="term" value="F:hydrolase activity, acting on carbon-nitrogen (but not peptide) bonds"/>
    <property type="evidence" value="ECO:0007669"/>
    <property type="project" value="InterPro"/>
</dbReference>
<dbReference type="SUPFAM" id="SSF51556">
    <property type="entry name" value="Metallo-dependent hydrolases"/>
    <property type="match status" value="1"/>
</dbReference>
<dbReference type="EMBL" id="AP023396">
    <property type="protein sequence ID" value="BCK56107.1"/>
    <property type="molecule type" value="Genomic_DNA"/>
</dbReference>
<dbReference type="GeneID" id="80348387"/>
<gene>
    <name evidence="3" type="ORF">NWFMUON74_38790</name>
</gene>
<dbReference type="Pfam" id="PF01979">
    <property type="entry name" value="Amidohydro_1"/>
    <property type="match status" value="1"/>
</dbReference>
<proteinExistence type="predicted"/>
<evidence type="ECO:0000259" key="2">
    <source>
        <dbReference type="Pfam" id="PF01979"/>
    </source>
</evidence>
<sequence length="468" mass="50159">MSRILLRGAQVVTMSPHRADAEDIDILIDGDRIAEIGDRLRADDVETVDLSGRIVIPGLVNAHLHTWQTALRFAGTDWTLPDYLAQAHGVAARHYRPEDMRIGTAAGAVSQINSGVTTIGDWCHNCSTPEHADAAVEGLQQAGVRAVFLHGTPHALRDRPHDTREIDRLIDGAIGASDQLSVGMAIKGPQLSKPDVALADLRAATERGVLASMHQSAGAPGTGWEAVRAAGLWGPLTNIVHGTGLTDDTVRELVDAGATITSTPENELGQGHCTAVVDHLLRCGAAPSLGTDTEVVVAGDMLVAARLCLAQHRGTAHAHEYQRTGLGAPQMPLTAKHALSWATLEGARALGLADRIGTIEPGKQADLVILDGRMLNLWPSHDPVAAALNSTTANIESVMVAGAWRKRDHVLLAGPVDELMDELQKSGERILREIRRTGVFARVQRRVVQQVVRRQLRHQAQPHGRPKP</sequence>
<name>A0A7G1KLH2_9NOCA</name>
<accession>A0A7G1KLH2</accession>
<evidence type="ECO:0000313" key="3">
    <source>
        <dbReference type="EMBL" id="BCK56107.1"/>
    </source>
</evidence>
<dbReference type="Gene3D" id="3.20.20.140">
    <property type="entry name" value="Metal-dependent hydrolases"/>
    <property type="match status" value="1"/>
</dbReference>
<dbReference type="InterPro" id="IPR050287">
    <property type="entry name" value="MTA/SAH_deaminase"/>
</dbReference>
<dbReference type="InterPro" id="IPR006680">
    <property type="entry name" value="Amidohydro-rel"/>
</dbReference>
<dbReference type="KEGG" id="nwl:NWFMUON74_38790"/>
<dbReference type="RefSeq" id="WP_187683248.1">
    <property type="nucleotide sequence ID" value="NZ_AP023396.1"/>
</dbReference>
<evidence type="ECO:0000256" key="1">
    <source>
        <dbReference type="ARBA" id="ARBA00022801"/>
    </source>
</evidence>
<dbReference type="NCBIfam" id="NF006056">
    <property type="entry name" value="PRK08204.1"/>
    <property type="match status" value="1"/>
</dbReference>
<dbReference type="PANTHER" id="PTHR43794:SF11">
    <property type="entry name" value="AMIDOHYDROLASE-RELATED DOMAIN-CONTAINING PROTEIN"/>
    <property type="match status" value="1"/>
</dbReference>
<feature type="domain" description="Amidohydrolase-related" evidence="2">
    <location>
        <begin position="54"/>
        <end position="403"/>
    </location>
</feature>
<dbReference type="Proteomes" id="UP000516173">
    <property type="component" value="Chromosome"/>
</dbReference>
<dbReference type="InterPro" id="IPR032466">
    <property type="entry name" value="Metal_Hydrolase"/>
</dbReference>
<dbReference type="InterPro" id="IPR011059">
    <property type="entry name" value="Metal-dep_hydrolase_composite"/>
</dbReference>
<dbReference type="SUPFAM" id="SSF51338">
    <property type="entry name" value="Composite domain of metallo-dependent hydrolases"/>
    <property type="match status" value="1"/>
</dbReference>
<keyword evidence="1" id="KW-0378">Hydrolase</keyword>
<dbReference type="AlphaFoldDB" id="A0A7G1KLH2"/>
<protein>
    <submittedName>
        <fullName evidence="3">Cytosine deaminase</fullName>
    </submittedName>
</protein>
<dbReference type="PANTHER" id="PTHR43794">
    <property type="entry name" value="AMINOHYDROLASE SSNA-RELATED"/>
    <property type="match status" value="1"/>
</dbReference>
<organism evidence="3 4">
    <name type="scientific">Nocardia wallacei</name>
    <dbReference type="NCBI Taxonomy" id="480035"/>
    <lineage>
        <taxon>Bacteria</taxon>
        <taxon>Bacillati</taxon>
        <taxon>Actinomycetota</taxon>
        <taxon>Actinomycetes</taxon>
        <taxon>Mycobacteriales</taxon>
        <taxon>Nocardiaceae</taxon>
        <taxon>Nocardia</taxon>
    </lineage>
</organism>